<reference evidence="1 2" key="1">
    <citation type="submission" date="2021-06" db="EMBL/GenBank/DDBJ databases">
        <title>Caerostris darwini draft genome.</title>
        <authorList>
            <person name="Kono N."/>
            <person name="Arakawa K."/>
        </authorList>
    </citation>
    <scope>NUCLEOTIDE SEQUENCE [LARGE SCALE GENOMIC DNA]</scope>
</reference>
<dbReference type="Proteomes" id="UP001054837">
    <property type="component" value="Unassembled WGS sequence"/>
</dbReference>
<protein>
    <submittedName>
        <fullName evidence="1">Uncharacterized protein</fullName>
    </submittedName>
</protein>
<accession>A0AAV4U0N3</accession>
<organism evidence="1 2">
    <name type="scientific">Caerostris darwini</name>
    <dbReference type="NCBI Taxonomy" id="1538125"/>
    <lineage>
        <taxon>Eukaryota</taxon>
        <taxon>Metazoa</taxon>
        <taxon>Ecdysozoa</taxon>
        <taxon>Arthropoda</taxon>
        <taxon>Chelicerata</taxon>
        <taxon>Arachnida</taxon>
        <taxon>Araneae</taxon>
        <taxon>Araneomorphae</taxon>
        <taxon>Entelegynae</taxon>
        <taxon>Araneoidea</taxon>
        <taxon>Araneidae</taxon>
        <taxon>Caerostris</taxon>
    </lineage>
</organism>
<proteinExistence type="predicted"/>
<keyword evidence="2" id="KW-1185">Reference proteome</keyword>
<comment type="caution">
    <text evidence="1">The sequence shown here is derived from an EMBL/GenBank/DDBJ whole genome shotgun (WGS) entry which is preliminary data.</text>
</comment>
<dbReference type="AlphaFoldDB" id="A0AAV4U0N3"/>
<gene>
    <name evidence="1" type="ORF">CDAR_69531</name>
</gene>
<dbReference type="EMBL" id="BPLQ01010518">
    <property type="protein sequence ID" value="GIY51334.1"/>
    <property type="molecule type" value="Genomic_DNA"/>
</dbReference>
<sequence>MSVDFSGTENLRENVDKHKEPPFTWILCGLHEKWPYLKKKEKKNSNHLGSGYRKLDLFMDLKPLMHLIRINRKKRAIFGAPTEREGTECNFRFLPFRSVSFVLRKQPYFPSFLLPFSTPCIWFPGFRKWFSGVKESPTGQRALIFLVPKIIGKEKLSEKGKYLMEDFSSFLAFSVGNEILDAK</sequence>
<evidence type="ECO:0000313" key="2">
    <source>
        <dbReference type="Proteomes" id="UP001054837"/>
    </source>
</evidence>
<evidence type="ECO:0000313" key="1">
    <source>
        <dbReference type="EMBL" id="GIY51334.1"/>
    </source>
</evidence>
<name>A0AAV4U0N3_9ARAC</name>